<organism evidence="2 3">
    <name type="scientific">Entomortierella chlamydospora</name>
    <dbReference type="NCBI Taxonomy" id="101097"/>
    <lineage>
        <taxon>Eukaryota</taxon>
        <taxon>Fungi</taxon>
        <taxon>Fungi incertae sedis</taxon>
        <taxon>Mucoromycota</taxon>
        <taxon>Mortierellomycotina</taxon>
        <taxon>Mortierellomycetes</taxon>
        <taxon>Mortierellales</taxon>
        <taxon>Mortierellaceae</taxon>
        <taxon>Entomortierella</taxon>
    </lineage>
</organism>
<reference evidence="2" key="1">
    <citation type="journal article" date="2020" name="Fungal Divers.">
        <title>Resolving the Mortierellaceae phylogeny through synthesis of multi-gene phylogenetics and phylogenomics.</title>
        <authorList>
            <person name="Vandepol N."/>
            <person name="Liber J."/>
            <person name="Desiro A."/>
            <person name="Na H."/>
            <person name="Kennedy M."/>
            <person name="Barry K."/>
            <person name="Grigoriev I.V."/>
            <person name="Miller A.N."/>
            <person name="O'Donnell K."/>
            <person name="Stajich J.E."/>
            <person name="Bonito G."/>
        </authorList>
    </citation>
    <scope>NUCLEOTIDE SEQUENCE</scope>
    <source>
        <strain evidence="2">NRRL 2769</strain>
    </source>
</reference>
<evidence type="ECO:0000313" key="3">
    <source>
        <dbReference type="Proteomes" id="UP000703661"/>
    </source>
</evidence>
<dbReference type="GO" id="GO:0070652">
    <property type="term" value="C:HAUS complex"/>
    <property type="evidence" value="ECO:0007669"/>
    <property type="project" value="InterPro"/>
</dbReference>
<dbReference type="InterPro" id="IPR029327">
    <property type="entry name" value="HAUS4"/>
</dbReference>
<dbReference type="GO" id="GO:0051225">
    <property type="term" value="P:spindle assembly"/>
    <property type="evidence" value="ECO:0007669"/>
    <property type="project" value="InterPro"/>
</dbReference>
<sequence>MQVPSILEKQPGLSNLIADINARFMTPTGLSSEYDRELHQARYDLNNKKSYLETKTLYEAIDRLRFLPLDKHHETASPPLSQRDADLQQQIATHVDHIICILETRRLVVGANKSSASNSNNNTASLLRSGKEPLNSRNHHETAAGAIKAPVTTSVLKILADMNVGMGDPNNEQDQSTHELDLDDFMLSQLQPHLHALEGFEEPMTEAIQKTIQQRAQDVVNVFNNSNYSNSYSGSAPQLKSLSDVVSDVRKQFAFLDHIKEETVSKETAIQSKAEALFDTLHQSIVVMWEIVVEFMVQHQLVEDQTFKDYFAQMVESVVLKLEILRVSLQESVYNEDTVAQLTKARDILDQKHQALASQTQQNSVLLHQYQCAGREFNMIVDAYADIMQRIEVVQDDIRRLR</sequence>
<evidence type="ECO:0000313" key="2">
    <source>
        <dbReference type="EMBL" id="KAG0021588.1"/>
    </source>
</evidence>
<dbReference type="EMBL" id="JAAAID010000151">
    <property type="protein sequence ID" value="KAG0021588.1"/>
    <property type="molecule type" value="Genomic_DNA"/>
</dbReference>
<evidence type="ECO:0000256" key="1">
    <source>
        <dbReference type="SAM" id="MobiDB-lite"/>
    </source>
</evidence>
<dbReference type="AlphaFoldDB" id="A0A9P6N2U4"/>
<dbReference type="PANTHER" id="PTHR16219">
    <property type="entry name" value="AUGMIN SUBUNIT 4 FAMILY MEMBER"/>
    <property type="match status" value="1"/>
</dbReference>
<dbReference type="Pfam" id="PF14735">
    <property type="entry name" value="HAUS4"/>
    <property type="match status" value="1"/>
</dbReference>
<keyword evidence="3" id="KW-1185">Reference proteome</keyword>
<comment type="caution">
    <text evidence="2">The sequence shown here is derived from an EMBL/GenBank/DDBJ whole genome shotgun (WGS) entry which is preliminary data.</text>
</comment>
<proteinExistence type="predicted"/>
<name>A0A9P6N2U4_9FUNG</name>
<dbReference type="Proteomes" id="UP000703661">
    <property type="component" value="Unassembled WGS sequence"/>
</dbReference>
<protein>
    <submittedName>
        <fullName evidence="2">Uncharacterized protein</fullName>
    </submittedName>
</protein>
<feature type="compositionally biased region" description="Low complexity" evidence="1">
    <location>
        <begin position="113"/>
        <end position="125"/>
    </location>
</feature>
<dbReference type="GO" id="GO:0051011">
    <property type="term" value="F:microtubule minus-end binding"/>
    <property type="evidence" value="ECO:0007669"/>
    <property type="project" value="TreeGrafter"/>
</dbReference>
<gene>
    <name evidence="2" type="ORF">BGZ80_002110</name>
</gene>
<dbReference type="PANTHER" id="PTHR16219:SF1">
    <property type="entry name" value="HAUS AUGMIN-LIKE COMPLEX SUBUNIT 4"/>
    <property type="match status" value="1"/>
</dbReference>
<feature type="region of interest" description="Disordered" evidence="1">
    <location>
        <begin position="113"/>
        <end position="137"/>
    </location>
</feature>
<accession>A0A9P6N2U4</accession>